<dbReference type="AlphaFoldDB" id="A0A6A4S9T2"/>
<protein>
    <submittedName>
        <fullName evidence="1">Uncharacterized protein</fullName>
    </submittedName>
</protein>
<evidence type="ECO:0000313" key="2">
    <source>
        <dbReference type="Proteomes" id="UP000438429"/>
    </source>
</evidence>
<dbReference type="EMBL" id="VEVO01000016">
    <property type="protein sequence ID" value="KAF0029115.1"/>
    <property type="molecule type" value="Genomic_DNA"/>
</dbReference>
<organism evidence="1 2">
    <name type="scientific">Scophthalmus maximus</name>
    <name type="common">Turbot</name>
    <name type="synonym">Psetta maxima</name>
    <dbReference type="NCBI Taxonomy" id="52904"/>
    <lineage>
        <taxon>Eukaryota</taxon>
        <taxon>Metazoa</taxon>
        <taxon>Chordata</taxon>
        <taxon>Craniata</taxon>
        <taxon>Vertebrata</taxon>
        <taxon>Euteleostomi</taxon>
        <taxon>Actinopterygii</taxon>
        <taxon>Neopterygii</taxon>
        <taxon>Teleostei</taxon>
        <taxon>Neoteleostei</taxon>
        <taxon>Acanthomorphata</taxon>
        <taxon>Carangaria</taxon>
        <taxon>Pleuronectiformes</taxon>
        <taxon>Pleuronectoidei</taxon>
        <taxon>Scophthalmidae</taxon>
        <taxon>Scophthalmus</taxon>
    </lineage>
</organism>
<evidence type="ECO:0000313" key="1">
    <source>
        <dbReference type="EMBL" id="KAF0029115.1"/>
    </source>
</evidence>
<proteinExistence type="predicted"/>
<sequence length="82" mass="8894">MLTTERRPALVFSLFLADAQGPKGFGGAPRSERAVHAARTQELSSLRCSTHESLLIGSYRVRLDSTTGTQRKSCGCSRKAVL</sequence>
<comment type="caution">
    <text evidence="1">The sequence shown here is derived from an EMBL/GenBank/DDBJ whole genome shotgun (WGS) entry which is preliminary data.</text>
</comment>
<accession>A0A6A4S9T2</accession>
<reference evidence="1 2" key="1">
    <citation type="submission" date="2019-06" db="EMBL/GenBank/DDBJ databases">
        <title>Draft genomes of female and male turbot (Scophthalmus maximus).</title>
        <authorList>
            <person name="Xu H."/>
            <person name="Xu X.-W."/>
            <person name="Shao C."/>
            <person name="Chen S."/>
        </authorList>
    </citation>
    <scope>NUCLEOTIDE SEQUENCE [LARGE SCALE GENOMIC DNA]</scope>
    <source>
        <strain evidence="1">Ysfricsl-2016a</strain>
        <tissue evidence="1">Blood</tissue>
    </source>
</reference>
<name>A0A6A4S9T2_SCOMX</name>
<dbReference type="Proteomes" id="UP000438429">
    <property type="component" value="Unassembled WGS sequence"/>
</dbReference>
<gene>
    <name evidence="1" type="ORF">F2P81_018220</name>
</gene>